<evidence type="ECO:0000313" key="1">
    <source>
        <dbReference type="EMBL" id="CAG8836720.1"/>
    </source>
</evidence>
<accession>A0ACA9SDW1</accession>
<organism evidence="1 2">
    <name type="scientific">Racocetra persica</name>
    <dbReference type="NCBI Taxonomy" id="160502"/>
    <lineage>
        <taxon>Eukaryota</taxon>
        <taxon>Fungi</taxon>
        <taxon>Fungi incertae sedis</taxon>
        <taxon>Mucoromycota</taxon>
        <taxon>Glomeromycotina</taxon>
        <taxon>Glomeromycetes</taxon>
        <taxon>Diversisporales</taxon>
        <taxon>Gigasporaceae</taxon>
        <taxon>Racocetra</taxon>
    </lineage>
</organism>
<dbReference type="Proteomes" id="UP000789920">
    <property type="component" value="Unassembled WGS sequence"/>
</dbReference>
<reference evidence="1" key="1">
    <citation type="submission" date="2021-06" db="EMBL/GenBank/DDBJ databases">
        <authorList>
            <person name="Kallberg Y."/>
            <person name="Tangrot J."/>
            <person name="Rosling A."/>
        </authorList>
    </citation>
    <scope>NUCLEOTIDE SEQUENCE</scope>
    <source>
        <strain evidence="1">MA461A</strain>
    </source>
</reference>
<comment type="caution">
    <text evidence="1">The sequence shown here is derived from an EMBL/GenBank/DDBJ whole genome shotgun (WGS) entry which is preliminary data.</text>
</comment>
<feature type="non-terminal residue" evidence="1">
    <location>
        <position position="1"/>
    </location>
</feature>
<evidence type="ECO:0000313" key="2">
    <source>
        <dbReference type="Proteomes" id="UP000789920"/>
    </source>
</evidence>
<sequence length="58" mass="7008">LQQLFSTIPWSTTKQAELQKNDIEKQQSRHLDIPSQAFSRLLRTFNIQTKRIFWKQHP</sequence>
<dbReference type="EMBL" id="CAJVQC010115560">
    <property type="protein sequence ID" value="CAG8836720.1"/>
    <property type="molecule type" value="Genomic_DNA"/>
</dbReference>
<protein>
    <submittedName>
        <fullName evidence="1">35281_t:CDS:1</fullName>
    </submittedName>
</protein>
<feature type="non-terminal residue" evidence="1">
    <location>
        <position position="58"/>
    </location>
</feature>
<keyword evidence="2" id="KW-1185">Reference proteome</keyword>
<proteinExistence type="predicted"/>
<name>A0ACA9SDW1_9GLOM</name>
<gene>
    <name evidence="1" type="ORF">RPERSI_LOCUS30035</name>
</gene>